<keyword evidence="3" id="KW-1185">Reference proteome</keyword>
<dbReference type="Proteomes" id="UP000195437">
    <property type="component" value="Chromosome"/>
</dbReference>
<dbReference type="KEGG" id="tum:CBW65_22390"/>
<gene>
    <name evidence="2" type="ORF">CBW65_22390</name>
</gene>
<proteinExistence type="predicted"/>
<dbReference type="AlphaFoldDB" id="A0A1Y0IUG7"/>
<keyword evidence="1" id="KW-1133">Transmembrane helix</keyword>
<feature type="transmembrane region" description="Helical" evidence="1">
    <location>
        <begin position="133"/>
        <end position="157"/>
    </location>
</feature>
<organism evidence="2 3">
    <name type="scientific">Tumebacillus avium</name>
    <dbReference type="NCBI Taxonomy" id="1903704"/>
    <lineage>
        <taxon>Bacteria</taxon>
        <taxon>Bacillati</taxon>
        <taxon>Bacillota</taxon>
        <taxon>Bacilli</taxon>
        <taxon>Bacillales</taxon>
        <taxon>Alicyclobacillaceae</taxon>
        <taxon>Tumebacillus</taxon>
    </lineage>
</organism>
<dbReference type="EMBL" id="CP021434">
    <property type="protein sequence ID" value="ARU63436.1"/>
    <property type="molecule type" value="Genomic_DNA"/>
</dbReference>
<keyword evidence="1" id="KW-0472">Membrane</keyword>
<feature type="transmembrane region" description="Helical" evidence="1">
    <location>
        <begin position="163"/>
        <end position="182"/>
    </location>
</feature>
<feature type="transmembrane region" description="Helical" evidence="1">
    <location>
        <begin position="93"/>
        <end position="113"/>
    </location>
</feature>
<name>A0A1Y0IUG7_9BACL</name>
<sequence length="200" mass="22747">MGDCEDWKIVWLGGGGDFGYDRGSRKARQLAEEERRASEKVSDMDEFMKEQENKTKQYRISVYILVILSLALTGAFVFILTRYGTPIFAGEKFSFVVYLITLVALYFLSFILWKKYKALVAGVSWLTPSMRTLLKSLAYLVFAMIPAAWIFFLVKFLQIEVPLRGAIDILLTLVVITAVLIMHGRSLLRQANAPDEEEQG</sequence>
<accession>A0A1Y0IUG7</accession>
<protein>
    <submittedName>
        <fullName evidence="2">Uncharacterized protein</fullName>
    </submittedName>
</protein>
<feature type="transmembrane region" description="Helical" evidence="1">
    <location>
        <begin position="60"/>
        <end position="81"/>
    </location>
</feature>
<evidence type="ECO:0000256" key="1">
    <source>
        <dbReference type="SAM" id="Phobius"/>
    </source>
</evidence>
<evidence type="ECO:0000313" key="3">
    <source>
        <dbReference type="Proteomes" id="UP000195437"/>
    </source>
</evidence>
<keyword evidence="1" id="KW-0812">Transmembrane</keyword>
<reference evidence="3" key="1">
    <citation type="submission" date="2017-05" db="EMBL/GenBank/DDBJ databases">
        <authorList>
            <person name="Sung H."/>
        </authorList>
    </citation>
    <scope>NUCLEOTIDE SEQUENCE [LARGE SCALE GENOMIC DNA]</scope>
    <source>
        <strain evidence="3">AR23208</strain>
    </source>
</reference>
<evidence type="ECO:0000313" key="2">
    <source>
        <dbReference type="EMBL" id="ARU63436.1"/>
    </source>
</evidence>